<dbReference type="EMBL" id="JAUSTP010000001">
    <property type="protein sequence ID" value="MDQ0188402.1"/>
    <property type="molecule type" value="Genomic_DNA"/>
</dbReference>
<sequence length="86" mass="9557">MRVQFVFNIGYIRFSNIDSASAVNFGQSMQQDWHSISKSNTAYGKIVGDGAYLERTKALVQDPDGADMLAAEELRYRGPVRGARLV</sequence>
<protein>
    <submittedName>
        <fullName evidence="1">Uncharacterized protein</fullName>
    </submittedName>
</protein>
<evidence type="ECO:0000313" key="1">
    <source>
        <dbReference type="EMBL" id="MDQ0188402.1"/>
    </source>
</evidence>
<comment type="caution">
    <text evidence="1">The sequence shown here is derived from an EMBL/GenBank/DDBJ whole genome shotgun (WGS) entry which is preliminary data.</text>
</comment>
<proteinExistence type="predicted"/>
<name>A0ABT9XDZ7_9BACL</name>
<organism evidence="1 2">
    <name type="scientific">Alicyclobacillus cycloheptanicus</name>
    <dbReference type="NCBI Taxonomy" id="1457"/>
    <lineage>
        <taxon>Bacteria</taxon>
        <taxon>Bacillati</taxon>
        <taxon>Bacillota</taxon>
        <taxon>Bacilli</taxon>
        <taxon>Bacillales</taxon>
        <taxon>Alicyclobacillaceae</taxon>
        <taxon>Alicyclobacillus</taxon>
    </lineage>
</organism>
<gene>
    <name evidence="1" type="ORF">J2S03_000206</name>
</gene>
<dbReference type="RefSeq" id="WP_274455807.1">
    <property type="nucleotide sequence ID" value="NZ_CP067097.1"/>
</dbReference>
<keyword evidence="2" id="KW-1185">Reference proteome</keyword>
<evidence type="ECO:0000313" key="2">
    <source>
        <dbReference type="Proteomes" id="UP001232973"/>
    </source>
</evidence>
<accession>A0ABT9XDZ7</accession>
<reference evidence="1 2" key="1">
    <citation type="submission" date="2023-07" db="EMBL/GenBank/DDBJ databases">
        <title>Genomic Encyclopedia of Type Strains, Phase IV (KMG-IV): sequencing the most valuable type-strain genomes for metagenomic binning, comparative biology and taxonomic classification.</title>
        <authorList>
            <person name="Goeker M."/>
        </authorList>
    </citation>
    <scope>NUCLEOTIDE SEQUENCE [LARGE SCALE GENOMIC DNA]</scope>
    <source>
        <strain evidence="1 2">DSM 4006</strain>
    </source>
</reference>
<dbReference type="Proteomes" id="UP001232973">
    <property type="component" value="Unassembled WGS sequence"/>
</dbReference>